<reference evidence="2" key="1">
    <citation type="submission" date="2021-01" db="EMBL/GenBank/DDBJ databases">
        <authorList>
            <person name="Kaushik A."/>
        </authorList>
    </citation>
    <scope>NUCLEOTIDE SEQUENCE</scope>
    <source>
        <strain evidence="2">AG2-2IIIB</strain>
    </source>
</reference>
<evidence type="ECO:0000256" key="1">
    <source>
        <dbReference type="SAM" id="MobiDB-lite"/>
    </source>
</evidence>
<dbReference type="Proteomes" id="UP000663843">
    <property type="component" value="Unassembled WGS sequence"/>
</dbReference>
<feature type="compositionally biased region" description="Low complexity" evidence="1">
    <location>
        <begin position="91"/>
        <end position="113"/>
    </location>
</feature>
<comment type="caution">
    <text evidence="2">The sequence shown here is derived from an EMBL/GenBank/DDBJ whole genome shotgun (WGS) entry which is preliminary data.</text>
</comment>
<evidence type="ECO:0000313" key="3">
    <source>
        <dbReference type="Proteomes" id="UP000663843"/>
    </source>
</evidence>
<feature type="compositionally biased region" description="Polar residues" evidence="1">
    <location>
        <begin position="145"/>
        <end position="155"/>
    </location>
</feature>
<feature type="region of interest" description="Disordered" evidence="1">
    <location>
        <begin position="1"/>
        <end position="189"/>
    </location>
</feature>
<proteinExistence type="predicted"/>
<feature type="compositionally biased region" description="Polar residues" evidence="1">
    <location>
        <begin position="1"/>
        <end position="16"/>
    </location>
</feature>
<evidence type="ECO:0000313" key="2">
    <source>
        <dbReference type="EMBL" id="CAE6497781.1"/>
    </source>
</evidence>
<dbReference type="EMBL" id="CAJMWT010004881">
    <property type="protein sequence ID" value="CAE6497781.1"/>
    <property type="molecule type" value="Genomic_DNA"/>
</dbReference>
<accession>A0A8H3CZK2</accession>
<organism evidence="2 3">
    <name type="scientific">Rhizoctonia solani</name>
    <dbReference type="NCBI Taxonomy" id="456999"/>
    <lineage>
        <taxon>Eukaryota</taxon>
        <taxon>Fungi</taxon>
        <taxon>Dikarya</taxon>
        <taxon>Basidiomycota</taxon>
        <taxon>Agaricomycotina</taxon>
        <taxon>Agaricomycetes</taxon>
        <taxon>Cantharellales</taxon>
        <taxon>Ceratobasidiaceae</taxon>
        <taxon>Rhizoctonia</taxon>
    </lineage>
</organism>
<protein>
    <submittedName>
        <fullName evidence="2">Uncharacterized protein</fullName>
    </submittedName>
</protein>
<dbReference type="AlphaFoldDB" id="A0A8H3CZK2"/>
<feature type="compositionally biased region" description="Low complexity" evidence="1">
    <location>
        <begin position="165"/>
        <end position="184"/>
    </location>
</feature>
<sequence>MYAQHNNPFLNANQDDASTRYPDINNIGSPPPGMGGPSQWQPQQQQYGQPNVGYGQSGFMQQQPQPQSGYMQSQSGFGYGMGQGIPQTTAYSPTQQYPSQQSQLSSMQYQPQYPMSPVGSTPTGFPYQTQQPNSYNTVADLDPYSSLSNASFANNQPQPQPQPQLQPQSQSQYSSSGSQPQPQSHYGDHPRAFVQKFKSDLEQWDPVAWKQAMLRIADLRSAWEVRKRDLNSALEGARFNGWTPAEMQQCQAMIKEANDHVDTCHASEFQLREVQSGYRHSTDPASKSRVRDALNAGFRSLPEYPPPL</sequence>
<gene>
    <name evidence="2" type="ORF">RDB_LOCUS136292</name>
</gene>
<feature type="compositionally biased region" description="Polar residues" evidence="1">
    <location>
        <begin position="118"/>
        <end position="137"/>
    </location>
</feature>
<name>A0A8H3CZK2_9AGAM</name>
<feature type="compositionally biased region" description="Low complexity" evidence="1">
    <location>
        <begin position="37"/>
        <end position="76"/>
    </location>
</feature>